<dbReference type="InterPro" id="IPR036034">
    <property type="entry name" value="PDZ_sf"/>
</dbReference>
<evidence type="ECO:0000313" key="4">
    <source>
        <dbReference type="Ensembl" id="ENSPKIP00000021689.1"/>
    </source>
</evidence>
<dbReference type="InterPro" id="IPR001478">
    <property type="entry name" value="PDZ"/>
</dbReference>
<comment type="subcellular location">
    <subcellularLocation>
        <location evidence="1">Nucleus</location>
    </subcellularLocation>
</comment>
<dbReference type="Ensembl" id="ENSPKIT00000002330.1">
    <property type="protein sequence ID" value="ENSPKIP00000021689.1"/>
    <property type="gene ID" value="ENSPKIG00000005993.1"/>
</dbReference>
<feature type="domain" description="PDZ" evidence="3">
    <location>
        <begin position="96"/>
        <end position="165"/>
    </location>
</feature>
<dbReference type="SUPFAM" id="SSF50156">
    <property type="entry name" value="PDZ domain-like"/>
    <property type="match status" value="1"/>
</dbReference>
<dbReference type="PANTHER" id="PTHR23348">
    <property type="entry name" value="PERIAXIN/AHNAK"/>
    <property type="match status" value="1"/>
</dbReference>
<dbReference type="Pfam" id="PF00595">
    <property type="entry name" value="PDZ"/>
    <property type="match status" value="1"/>
</dbReference>
<reference evidence="4" key="1">
    <citation type="submission" date="2025-08" db="UniProtKB">
        <authorList>
            <consortium name="Ensembl"/>
        </authorList>
    </citation>
    <scope>IDENTIFICATION</scope>
</reference>
<dbReference type="STRING" id="1676925.ENSPKIP00000021689"/>
<keyword evidence="2" id="KW-0539">Nucleus</keyword>
<dbReference type="GO" id="GO:0043484">
    <property type="term" value="P:regulation of RNA splicing"/>
    <property type="evidence" value="ECO:0007669"/>
    <property type="project" value="TreeGrafter"/>
</dbReference>
<dbReference type="PANTHER" id="PTHR23348:SF41">
    <property type="entry name" value="NEUROBLAST DIFFERENTIATION-ASSOCIATED PROTEIN AHNAK"/>
    <property type="match status" value="1"/>
</dbReference>
<organism evidence="4 5">
    <name type="scientific">Paramormyrops kingsleyae</name>
    <dbReference type="NCBI Taxonomy" id="1676925"/>
    <lineage>
        <taxon>Eukaryota</taxon>
        <taxon>Metazoa</taxon>
        <taxon>Chordata</taxon>
        <taxon>Craniata</taxon>
        <taxon>Vertebrata</taxon>
        <taxon>Euteleostomi</taxon>
        <taxon>Actinopterygii</taxon>
        <taxon>Neopterygii</taxon>
        <taxon>Teleostei</taxon>
        <taxon>Osteoglossocephala</taxon>
        <taxon>Osteoglossomorpha</taxon>
        <taxon>Osteoglossiformes</taxon>
        <taxon>Mormyridae</taxon>
        <taxon>Paramormyrops</taxon>
    </lineage>
</organism>
<proteinExistence type="predicted"/>
<evidence type="ECO:0000259" key="3">
    <source>
        <dbReference type="PROSITE" id="PS50106"/>
    </source>
</evidence>
<dbReference type="InterPro" id="IPR052082">
    <property type="entry name" value="Myelin_sheath_structural"/>
</dbReference>
<sequence>MNTLLLKSTQILTNRYDHPESLRAVAFDSKERASYLCMNSLPSITEHFQAEEDIYDPYHKSSSIKKGKRIGFGSFFEKRSSAKISQMEDPEGSESRVFVRTVKKAASEGLVVSGGGKEGIFIKEVKPDSPASKHLTVKEGDQILSATVYFDNISYEDALQILKHAQAYRMEMCLKRKRPASTVSTLERTTDVQPDVRYV</sequence>
<accession>A0A3B3RT56</accession>
<evidence type="ECO:0000256" key="2">
    <source>
        <dbReference type="ARBA" id="ARBA00023242"/>
    </source>
</evidence>
<evidence type="ECO:0000256" key="1">
    <source>
        <dbReference type="ARBA" id="ARBA00004123"/>
    </source>
</evidence>
<dbReference type="Proteomes" id="UP000261540">
    <property type="component" value="Unplaced"/>
</dbReference>
<reference evidence="4" key="2">
    <citation type="submission" date="2025-09" db="UniProtKB">
        <authorList>
            <consortium name="Ensembl"/>
        </authorList>
    </citation>
    <scope>IDENTIFICATION</scope>
</reference>
<evidence type="ECO:0000313" key="5">
    <source>
        <dbReference type="Proteomes" id="UP000261540"/>
    </source>
</evidence>
<dbReference type="GO" id="GO:0043034">
    <property type="term" value="C:costamere"/>
    <property type="evidence" value="ECO:0007669"/>
    <property type="project" value="TreeGrafter"/>
</dbReference>
<keyword evidence="5" id="KW-1185">Reference proteome</keyword>
<dbReference type="SMART" id="SM00228">
    <property type="entry name" value="PDZ"/>
    <property type="match status" value="1"/>
</dbReference>
<dbReference type="GeneTree" id="ENSGT00940000165073"/>
<dbReference type="PROSITE" id="PS50106">
    <property type="entry name" value="PDZ"/>
    <property type="match status" value="1"/>
</dbReference>
<dbReference type="GO" id="GO:0005634">
    <property type="term" value="C:nucleus"/>
    <property type="evidence" value="ECO:0007669"/>
    <property type="project" value="UniProtKB-SubCell"/>
</dbReference>
<protein>
    <recommendedName>
        <fullName evidence="3">PDZ domain-containing protein</fullName>
    </recommendedName>
</protein>
<dbReference type="Gene3D" id="2.30.42.10">
    <property type="match status" value="1"/>
</dbReference>
<dbReference type="AlphaFoldDB" id="A0A3B3RT56"/>
<name>A0A3B3RT56_9TELE</name>